<feature type="non-terminal residue" evidence="1">
    <location>
        <position position="1"/>
    </location>
</feature>
<accession>A0A146JVU2</accession>
<sequence length="305" mass="35627">QFVKNGLLNLFYGFLDVVQTQIQSSQFSNLQLIEILNFQKIFTQLLPIMMQKYNSQLKFDLEQATTVTNSLFNEIQLLNKVKHFDDSVLQLNQIQKLLHINIYLHDCNTQKTDNTDNQFTHQLLQDANFVYSTVLSKLESLLLQKIFPSLKKLLANIKMQSKIIMDVQVDQFIEIEKQMDVFQIDFSVQKWNQAFQIAQINKILETAQEIELESVLKLPARFQTILSQKMNNKTQKFIANLLQGQELSEFQIYCAYVAFGFLFKELAKGDGFEHCFNGVMKQAGYKMEKFEFAQIDQKVVEKTWA</sequence>
<evidence type="ECO:0000313" key="1">
    <source>
        <dbReference type="EMBL" id="JAP88650.1"/>
    </source>
</evidence>
<proteinExistence type="predicted"/>
<dbReference type="AlphaFoldDB" id="A0A146JVU2"/>
<organism evidence="1">
    <name type="scientific">Trepomonas sp. PC1</name>
    <dbReference type="NCBI Taxonomy" id="1076344"/>
    <lineage>
        <taxon>Eukaryota</taxon>
        <taxon>Metamonada</taxon>
        <taxon>Diplomonadida</taxon>
        <taxon>Hexamitidae</taxon>
        <taxon>Hexamitinae</taxon>
        <taxon>Trepomonas</taxon>
    </lineage>
</organism>
<name>A0A146JVU2_9EUKA</name>
<dbReference type="EMBL" id="GDID01007956">
    <property type="protein sequence ID" value="JAP88650.1"/>
    <property type="molecule type" value="Transcribed_RNA"/>
</dbReference>
<gene>
    <name evidence="1" type="ORF">TPC1_31855</name>
</gene>
<protein>
    <submittedName>
        <fullName evidence="1">Uncharacterized protein</fullName>
    </submittedName>
</protein>
<feature type="non-terminal residue" evidence="1">
    <location>
        <position position="305"/>
    </location>
</feature>
<reference evidence="1" key="1">
    <citation type="submission" date="2015-07" db="EMBL/GenBank/DDBJ databases">
        <title>Adaptation to a free-living lifestyle via gene acquisitions in the diplomonad Trepomonas sp. PC1.</title>
        <authorList>
            <person name="Xu F."/>
            <person name="Jerlstrom-Hultqvist J."/>
            <person name="Kolisko M."/>
            <person name="Simpson A.G.B."/>
            <person name="Roger A.J."/>
            <person name="Svard S.G."/>
            <person name="Andersson J.O."/>
        </authorList>
    </citation>
    <scope>NUCLEOTIDE SEQUENCE</scope>
    <source>
        <strain evidence="1">PC1</strain>
    </source>
</reference>